<dbReference type="OrthoDB" id="5568107at2"/>
<feature type="transmembrane region" description="Helical" evidence="1">
    <location>
        <begin position="143"/>
        <end position="164"/>
    </location>
</feature>
<evidence type="ECO:0000313" key="2">
    <source>
        <dbReference type="EMBL" id="AMK78038.1"/>
    </source>
</evidence>
<dbReference type="KEGG" id="mdn:JT25_016390"/>
<dbReference type="AlphaFoldDB" id="A0A126T7K8"/>
<feature type="transmembrane region" description="Helical" evidence="1">
    <location>
        <begin position="112"/>
        <end position="131"/>
    </location>
</feature>
<dbReference type="STRING" id="1538553.JT25_016390"/>
<evidence type="ECO:0000313" key="3">
    <source>
        <dbReference type="Proteomes" id="UP000030512"/>
    </source>
</evidence>
<sequence length="166" mass="18919">MDMLRHYFPLCWLNVSVLDLPRSTRFFKNNAIFYFIAVFFIQFNMSDDIDSVFEVLLEVLLTLGFIALVLLLNRTFNTFIQVASAILFCENVVAIFLIPIVFWVTVAEDTPSYATLALFFLWDIAIVARIFKDVLQVNTPASMVVSLFYFLTTYGGAYGIYSLVGG</sequence>
<dbReference type="RefSeq" id="WP_062329202.1">
    <property type="nucleotide sequence ID" value="NZ_CP014476.1"/>
</dbReference>
<organism evidence="2 3">
    <name type="scientific">Methylomonas denitrificans</name>
    <dbReference type="NCBI Taxonomy" id="1538553"/>
    <lineage>
        <taxon>Bacteria</taxon>
        <taxon>Pseudomonadati</taxon>
        <taxon>Pseudomonadota</taxon>
        <taxon>Gammaproteobacteria</taxon>
        <taxon>Methylococcales</taxon>
        <taxon>Methylococcaceae</taxon>
        <taxon>Methylomonas</taxon>
    </lineage>
</organism>
<gene>
    <name evidence="2" type="ORF">JT25_016390</name>
</gene>
<keyword evidence="3" id="KW-1185">Reference proteome</keyword>
<keyword evidence="1" id="KW-0472">Membrane</keyword>
<protein>
    <submittedName>
        <fullName evidence="2">Uncharacterized protein</fullName>
    </submittedName>
</protein>
<keyword evidence="1" id="KW-0812">Transmembrane</keyword>
<evidence type="ECO:0000256" key="1">
    <source>
        <dbReference type="SAM" id="Phobius"/>
    </source>
</evidence>
<proteinExistence type="predicted"/>
<dbReference type="Proteomes" id="UP000030512">
    <property type="component" value="Chromosome"/>
</dbReference>
<feature type="transmembrane region" description="Helical" evidence="1">
    <location>
        <begin position="26"/>
        <end position="43"/>
    </location>
</feature>
<feature type="transmembrane region" description="Helical" evidence="1">
    <location>
        <begin position="55"/>
        <end position="73"/>
    </location>
</feature>
<dbReference type="EMBL" id="CP014476">
    <property type="protein sequence ID" value="AMK78038.1"/>
    <property type="molecule type" value="Genomic_DNA"/>
</dbReference>
<keyword evidence="1" id="KW-1133">Transmembrane helix</keyword>
<accession>A0A126T7K8</accession>
<feature type="transmembrane region" description="Helical" evidence="1">
    <location>
        <begin position="85"/>
        <end position="106"/>
    </location>
</feature>
<reference evidence="2 3" key="1">
    <citation type="journal article" date="2015" name="Environ. Microbiol.">
        <title>Methane oxidation coupled to nitrate reduction under hypoxia by the Gammaproteobacterium Methylomonas denitrificans, sp. nov. type strain FJG1.</title>
        <authorList>
            <person name="Kits K.D."/>
            <person name="Klotz M.G."/>
            <person name="Stein L.Y."/>
        </authorList>
    </citation>
    <scope>NUCLEOTIDE SEQUENCE [LARGE SCALE GENOMIC DNA]</scope>
    <source>
        <strain evidence="2 3">FJG1</strain>
    </source>
</reference>
<name>A0A126T7K8_9GAMM</name>